<dbReference type="PANTHER" id="PTHR34700:SF4">
    <property type="entry name" value="PHAGE-LIKE ELEMENT PBSX PROTEIN XKDP"/>
    <property type="match status" value="1"/>
</dbReference>
<feature type="compositionally biased region" description="Low complexity" evidence="1">
    <location>
        <begin position="387"/>
        <end position="408"/>
    </location>
</feature>
<dbReference type="EMBL" id="FORF01000010">
    <property type="protein sequence ID" value="SFJ04694.1"/>
    <property type="molecule type" value="Genomic_DNA"/>
</dbReference>
<feature type="domain" description="LysM" evidence="2">
    <location>
        <begin position="445"/>
        <end position="494"/>
    </location>
</feature>
<evidence type="ECO:0000259" key="2">
    <source>
        <dbReference type="PROSITE" id="PS51782"/>
    </source>
</evidence>
<evidence type="ECO:0000313" key="4">
    <source>
        <dbReference type="Proteomes" id="UP000242763"/>
    </source>
</evidence>
<dbReference type="STRING" id="1121003.SAMN03080618_01964"/>
<keyword evidence="4" id="KW-1185">Reference proteome</keyword>
<dbReference type="RefSeq" id="WP_244523220.1">
    <property type="nucleotide sequence ID" value="NZ_FORF01000010.1"/>
</dbReference>
<dbReference type="InterPro" id="IPR036779">
    <property type="entry name" value="LysM_dom_sf"/>
</dbReference>
<feature type="compositionally biased region" description="Low complexity" evidence="1">
    <location>
        <begin position="217"/>
        <end position="242"/>
    </location>
</feature>
<feature type="compositionally biased region" description="Low complexity" evidence="1">
    <location>
        <begin position="258"/>
        <end position="291"/>
    </location>
</feature>
<dbReference type="Gene3D" id="3.10.350.10">
    <property type="entry name" value="LysM domain"/>
    <property type="match status" value="1"/>
</dbReference>
<dbReference type="InterPro" id="IPR052196">
    <property type="entry name" value="Bact_Kbp"/>
</dbReference>
<evidence type="ECO:0000313" key="3">
    <source>
        <dbReference type="EMBL" id="SFJ04694.1"/>
    </source>
</evidence>
<feature type="region of interest" description="Disordered" evidence="1">
    <location>
        <begin position="387"/>
        <end position="437"/>
    </location>
</feature>
<dbReference type="PROSITE" id="PS51782">
    <property type="entry name" value="LYSM"/>
    <property type="match status" value="1"/>
</dbReference>
<dbReference type="SMART" id="SM00257">
    <property type="entry name" value="LysM"/>
    <property type="match status" value="1"/>
</dbReference>
<accession>A0A1I3N5V3</accession>
<proteinExistence type="predicted"/>
<dbReference type="AlphaFoldDB" id="A0A1I3N5V3"/>
<dbReference type="Pfam" id="PF01476">
    <property type="entry name" value="LysM"/>
    <property type="match status" value="1"/>
</dbReference>
<dbReference type="InterPro" id="IPR018392">
    <property type="entry name" value="LysM"/>
</dbReference>
<gene>
    <name evidence="3" type="ORF">SAMN03080618_01964</name>
</gene>
<dbReference type="Proteomes" id="UP000242763">
    <property type="component" value="Unassembled WGS sequence"/>
</dbReference>
<feature type="compositionally biased region" description="Basic and acidic residues" evidence="1">
    <location>
        <begin position="424"/>
        <end position="434"/>
    </location>
</feature>
<organism evidence="3 4">
    <name type="scientific">Aquamicrobium aerolatum DSM 21857</name>
    <dbReference type="NCBI Taxonomy" id="1121003"/>
    <lineage>
        <taxon>Bacteria</taxon>
        <taxon>Pseudomonadati</taxon>
        <taxon>Pseudomonadota</taxon>
        <taxon>Alphaproteobacteria</taxon>
        <taxon>Hyphomicrobiales</taxon>
        <taxon>Phyllobacteriaceae</taxon>
        <taxon>Aerobium</taxon>
    </lineage>
</organism>
<dbReference type="CDD" id="cd00118">
    <property type="entry name" value="LysM"/>
    <property type="match status" value="1"/>
</dbReference>
<feature type="compositionally biased region" description="Polar residues" evidence="1">
    <location>
        <begin position="56"/>
        <end position="71"/>
    </location>
</feature>
<evidence type="ECO:0000256" key="1">
    <source>
        <dbReference type="SAM" id="MobiDB-lite"/>
    </source>
</evidence>
<feature type="region of interest" description="Disordered" evidence="1">
    <location>
        <begin position="202"/>
        <end position="291"/>
    </location>
</feature>
<feature type="region of interest" description="Disordered" evidence="1">
    <location>
        <begin position="41"/>
        <end position="86"/>
    </location>
</feature>
<sequence length="524" mass="53138">MVGWLRALLFLLGGVIAAAGTAYFTGLLDPYLGREPAVVATPPSQVQPAPEKDQNAADSNAASKAGSQDQAASEAAGETVESATKQDRLVSPSFDLLRVEPNGSVVIAGKAAPDAQVEILNGDAIIATTKAGREGDFVAVFDKALAPGDYQLSLRTTSGDEVVTSVETAIVSVPQDSSGQVLAMVEAPGQAAELITVPEAAKQPEPAAQGEGASEPSAAPGEDATAADATPEAQSAQSAQSAGEVDAQSKSGSGDAGEAQSATEEPAAAPATEPEVTAAPPAAEEKAQPQIAPVHSVSVDAVEIEGDTIFVAGQAPAGLTVRVYAGDSLLGDARASDGGRFLVEAKRDLPVGSYVIRADVIGADGAVVARAAVPFEREPGEAIAAVAPQQPAPSQEAPAAQAPAAAGPDTQSGEKAAASTDDATAQKEHAKADDLTAPALQRADGAVIIRRGDSLWRISRRVYGRGVRYSTIYLANQDQIADPNRIWPGQVFAVPGETSEGEQADMEAIGDQAVTPDEAPAPSR</sequence>
<name>A0A1I3N5V3_9HYPH</name>
<reference evidence="4" key="1">
    <citation type="submission" date="2016-10" db="EMBL/GenBank/DDBJ databases">
        <authorList>
            <person name="Varghese N."/>
            <person name="Submissions S."/>
        </authorList>
    </citation>
    <scope>NUCLEOTIDE SEQUENCE [LARGE SCALE GENOMIC DNA]</scope>
    <source>
        <strain evidence="4">DSM 21857</strain>
    </source>
</reference>
<dbReference type="SUPFAM" id="SSF54106">
    <property type="entry name" value="LysM domain"/>
    <property type="match status" value="1"/>
</dbReference>
<protein>
    <submittedName>
        <fullName evidence="3">Nucleoid-associated protein YgaU, contains BON and LysM domains</fullName>
    </submittedName>
</protein>
<dbReference type="PANTHER" id="PTHR34700">
    <property type="entry name" value="POTASSIUM BINDING PROTEIN KBP"/>
    <property type="match status" value="1"/>
</dbReference>